<evidence type="ECO:0000313" key="9">
    <source>
        <dbReference type="Proteomes" id="UP000308018"/>
    </source>
</evidence>
<dbReference type="SUPFAM" id="SSF46894">
    <property type="entry name" value="C-terminal effector domain of the bipartite response regulators"/>
    <property type="match status" value="1"/>
</dbReference>
<dbReference type="InterPro" id="IPR036388">
    <property type="entry name" value="WH-like_DNA-bd_sf"/>
</dbReference>
<dbReference type="GeneID" id="94233370"/>
<reference evidence="8" key="1">
    <citation type="submission" date="2016-07" db="EMBL/GenBank/DDBJ databases">
        <title>Nontailed viruses are major unrecognized killers of bacteria in the ocean.</title>
        <authorList>
            <person name="Kauffman K."/>
            <person name="Hussain F."/>
            <person name="Yang J."/>
            <person name="Arevalo P."/>
            <person name="Brown J."/>
            <person name="Cutler M."/>
            <person name="Kelly L."/>
            <person name="Polz M.F."/>
        </authorList>
    </citation>
    <scope>NUCLEOTIDE SEQUENCE [LARGE SCALE GENOMIC DNA]</scope>
    <source>
        <strain evidence="8">10N.222.48.A2</strain>
    </source>
</reference>
<reference evidence="6" key="2">
    <citation type="submission" date="2016-07" db="EMBL/GenBank/DDBJ databases">
        <authorList>
            <person name="Wan K."/>
            <person name="Booth B."/>
            <person name="Spirohn K."/>
            <person name="Hao T."/>
            <person name="Hu Y."/>
            <person name="Calderwood M."/>
            <person name="Hill D."/>
            <person name="Mohr S."/>
            <person name="Vidal M."/>
            <person name="Celniker S."/>
            <person name="Perrimon N."/>
        </authorList>
    </citation>
    <scope>NUCLEOTIDE SEQUENCE</scope>
    <source>
        <strain evidence="6">10N.222.48.A2</strain>
    </source>
</reference>
<evidence type="ECO:0000256" key="2">
    <source>
        <dbReference type="PROSITE-ProRule" id="PRU01091"/>
    </source>
</evidence>
<proteinExistence type="predicted"/>
<evidence type="ECO:0000259" key="5">
    <source>
        <dbReference type="PROSITE" id="PS51755"/>
    </source>
</evidence>
<feature type="transmembrane region" description="Helical" evidence="4">
    <location>
        <begin position="206"/>
        <end position="230"/>
    </location>
</feature>
<reference evidence="6" key="3">
    <citation type="journal article" date="2018" name="Nature">
        <title>A major lineage of non-tailed dsDNA viruses as unrecognized killers of marine bacteria.</title>
        <authorList>
            <person name="Kauffman K.M."/>
            <person name="Hussain F.A."/>
            <person name="Yang J."/>
            <person name="Arevalo P."/>
            <person name="Brown J.M."/>
            <person name="Chang W.K."/>
            <person name="VanInsberghe D."/>
            <person name="Elsherbini J."/>
            <person name="Sharma R.S."/>
            <person name="Cutler M.B."/>
            <person name="Kelly L."/>
            <person name="Polz M.F."/>
        </authorList>
    </citation>
    <scope>NUCLEOTIDE SEQUENCE</scope>
    <source>
        <strain evidence="6">10N.222.48.A2</strain>
    </source>
</reference>
<evidence type="ECO:0000313" key="7">
    <source>
        <dbReference type="EMBL" id="TKG34498.1"/>
    </source>
</evidence>
<sequence length="340" mass="38542">MNQQNYQICDANYDPLLRQFMREDGHVETIAPLEGKVFLFLLENTGECIERGLIFDRCWGDVIVSEQALTNVISKLRKTLNRVTCGCATIRTVSKMGYSLEIEESSQPQNTEPKATVPEADLVSESPQTIGLSQAELNPSSITTNQTQTSGESPEKKPQDEQAHVMPASVTQSVEGDMEMPLSTVSPRGSVNAVPPSFKLFVHRHLACVGYFLAFTCVLISLFNIFQAYYQPLPYFVDKNEYHDSFVDETNHYFFHIVRNEAYSLPAITERLIQVIPSHCNVDVFVRIYPSVNQPENDALYMLIERKDGEALNYLSSIFEVESSFDSFVNYMAQRSYFCE</sequence>
<feature type="compositionally biased region" description="Polar residues" evidence="3">
    <location>
        <begin position="134"/>
        <end position="152"/>
    </location>
</feature>
<dbReference type="InterPro" id="IPR001867">
    <property type="entry name" value="OmpR/PhoB-type_DNA-bd"/>
</dbReference>
<dbReference type="GO" id="GO:0006355">
    <property type="term" value="P:regulation of DNA-templated transcription"/>
    <property type="evidence" value="ECO:0007669"/>
    <property type="project" value="InterPro"/>
</dbReference>
<keyword evidence="4" id="KW-1133">Transmembrane helix</keyword>
<dbReference type="InterPro" id="IPR016032">
    <property type="entry name" value="Sig_transdc_resp-reg_C-effctor"/>
</dbReference>
<evidence type="ECO:0000313" key="6">
    <source>
        <dbReference type="EMBL" id="PMP15159.1"/>
    </source>
</evidence>
<feature type="DNA-binding region" description="OmpR/PhoB-type" evidence="2">
    <location>
        <begin position="3"/>
        <end position="102"/>
    </location>
</feature>
<evidence type="ECO:0000256" key="3">
    <source>
        <dbReference type="SAM" id="MobiDB-lite"/>
    </source>
</evidence>
<accession>A0A2N7NJN6</accession>
<name>A0A2N7NJN6_9VIBR</name>
<protein>
    <recommendedName>
        <fullName evidence="5">OmpR/PhoB-type domain-containing protein</fullName>
    </recommendedName>
</protein>
<feature type="domain" description="OmpR/PhoB-type" evidence="5">
    <location>
        <begin position="3"/>
        <end position="102"/>
    </location>
</feature>
<feature type="compositionally biased region" description="Basic and acidic residues" evidence="3">
    <location>
        <begin position="153"/>
        <end position="163"/>
    </location>
</feature>
<dbReference type="PROSITE" id="PS51755">
    <property type="entry name" value="OMPR_PHOB"/>
    <property type="match status" value="1"/>
</dbReference>
<dbReference type="GO" id="GO:0000160">
    <property type="term" value="P:phosphorelay signal transduction system"/>
    <property type="evidence" value="ECO:0007669"/>
    <property type="project" value="InterPro"/>
</dbReference>
<dbReference type="Pfam" id="PF00486">
    <property type="entry name" value="Trans_reg_C"/>
    <property type="match status" value="1"/>
</dbReference>
<dbReference type="Gene3D" id="1.10.10.10">
    <property type="entry name" value="Winged helix-like DNA-binding domain superfamily/Winged helix DNA-binding domain"/>
    <property type="match status" value="1"/>
</dbReference>
<keyword evidence="4" id="KW-0812">Transmembrane</keyword>
<dbReference type="AlphaFoldDB" id="A0A2N7NJN6"/>
<dbReference type="RefSeq" id="WP_017100082.1">
    <property type="nucleotide sequence ID" value="NZ_MDBG01000069.1"/>
</dbReference>
<evidence type="ECO:0000313" key="8">
    <source>
        <dbReference type="Proteomes" id="UP000235579"/>
    </source>
</evidence>
<keyword evidence="1 2" id="KW-0238">DNA-binding</keyword>
<feature type="region of interest" description="Disordered" evidence="3">
    <location>
        <begin position="134"/>
        <end position="167"/>
    </location>
</feature>
<dbReference type="SMART" id="SM00862">
    <property type="entry name" value="Trans_reg_C"/>
    <property type="match status" value="1"/>
</dbReference>
<keyword evidence="4" id="KW-0472">Membrane</keyword>
<dbReference type="EMBL" id="SYVV01000010">
    <property type="protein sequence ID" value="TKG34498.1"/>
    <property type="molecule type" value="Genomic_DNA"/>
</dbReference>
<gene>
    <name evidence="6" type="ORF">BCS92_14185</name>
    <name evidence="7" type="ORF">FC057_08305</name>
</gene>
<dbReference type="Proteomes" id="UP000235579">
    <property type="component" value="Unassembled WGS sequence"/>
</dbReference>
<dbReference type="Proteomes" id="UP000308018">
    <property type="component" value="Unassembled WGS sequence"/>
</dbReference>
<evidence type="ECO:0000256" key="4">
    <source>
        <dbReference type="SAM" id="Phobius"/>
    </source>
</evidence>
<dbReference type="GO" id="GO:0003677">
    <property type="term" value="F:DNA binding"/>
    <property type="evidence" value="ECO:0007669"/>
    <property type="project" value="UniProtKB-UniRule"/>
</dbReference>
<dbReference type="EMBL" id="MDBP01000038">
    <property type="protein sequence ID" value="PMP15159.1"/>
    <property type="molecule type" value="Genomic_DNA"/>
</dbReference>
<evidence type="ECO:0000256" key="1">
    <source>
        <dbReference type="ARBA" id="ARBA00023125"/>
    </source>
</evidence>
<organism evidence="6 8">
    <name type="scientific">Vibrio tasmaniensis</name>
    <dbReference type="NCBI Taxonomy" id="212663"/>
    <lineage>
        <taxon>Bacteria</taxon>
        <taxon>Pseudomonadati</taxon>
        <taxon>Pseudomonadota</taxon>
        <taxon>Gammaproteobacteria</taxon>
        <taxon>Vibrionales</taxon>
        <taxon>Vibrionaceae</taxon>
        <taxon>Vibrio</taxon>
    </lineage>
</organism>
<reference evidence="7 9" key="4">
    <citation type="submission" date="2019-04" db="EMBL/GenBank/DDBJ databases">
        <title>A reverse ecology approach based on a biological definition of microbial populations.</title>
        <authorList>
            <person name="Arevalo P."/>
            <person name="Vaninsberghe D."/>
            <person name="Elsherbini J."/>
            <person name="Gore J."/>
            <person name="Polz M."/>
        </authorList>
    </citation>
    <scope>NUCLEOTIDE SEQUENCE [LARGE SCALE GENOMIC DNA]</scope>
    <source>
        <strain evidence="7 9">10N.222.45.A8</strain>
    </source>
</reference>
<comment type="caution">
    <text evidence="6">The sequence shown here is derived from an EMBL/GenBank/DDBJ whole genome shotgun (WGS) entry which is preliminary data.</text>
</comment>